<gene>
    <name evidence="2" type="ORF">S12H4_42714</name>
</gene>
<reference evidence="2" key="1">
    <citation type="journal article" date="2014" name="Front. Microbiol.">
        <title>High frequency of phylogenetically diverse reductive dehalogenase-homologous genes in deep subseafloor sedimentary metagenomes.</title>
        <authorList>
            <person name="Kawai M."/>
            <person name="Futagami T."/>
            <person name="Toyoda A."/>
            <person name="Takaki Y."/>
            <person name="Nishi S."/>
            <person name="Hori S."/>
            <person name="Arai W."/>
            <person name="Tsubouchi T."/>
            <person name="Morono Y."/>
            <person name="Uchiyama I."/>
            <person name="Ito T."/>
            <person name="Fujiyama A."/>
            <person name="Inagaki F."/>
            <person name="Takami H."/>
        </authorList>
    </citation>
    <scope>NUCLEOTIDE SEQUENCE</scope>
    <source>
        <strain evidence="2">Expedition CK06-06</strain>
    </source>
</reference>
<dbReference type="AlphaFoldDB" id="X1UDR1"/>
<keyword evidence="1" id="KW-1133">Transmembrane helix</keyword>
<evidence type="ECO:0000313" key="2">
    <source>
        <dbReference type="EMBL" id="GAJ15639.1"/>
    </source>
</evidence>
<protein>
    <submittedName>
        <fullName evidence="2">Uncharacterized protein</fullName>
    </submittedName>
</protein>
<name>X1UDR1_9ZZZZ</name>
<accession>X1UDR1</accession>
<feature type="transmembrane region" description="Helical" evidence="1">
    <location>
        <begin position="12"/>
        <end position="30"/>
    </location>
</feature>
<comment type="caution">
    <text evidence="2">The sequence shown here is derived from an EMBL/GenBank/DDBJ whole genome shotgun (WGS) entry which is preliminary data.</text>
</comment>
<organism evidence="2">
    <name type="scientific">marine sediment metagenome</name>
    <dbReference type="NCBI Taxonomy" id="412755"/>
    <lineage>
        <taxon>unclassified sequences</taxon>
        <taxon>metagenomes</taxon>
        <taxon>ecological metagenomes</taxon>
    </lineage>
</organism>
<sequence>ERKNAFRVGFTSNKFLLLAVVVSMLLTVIVP</sequence>
<proteinExistence type="predicted"/>
<feature type="non-terminal residue" evidence="2">
    <location>
        <position position="1"/>
    </location>
</feature>
<keyword evidence="1" id="KW-0472">Membrane</keyword>
<evidence type="ECO:0000256" key="1">
    <source>
        <dbReference type="SAM" id="Phobius"/>
    </source>
</evidence>
<keyword evidence="1" id="KW-0812">Transmembrane</keyword>
<dbReference type="EMBL" id="BARW01026165">
    <property type="protein sequence ID" value="GAJ15639.1"/>
    <property type="molecule type" value="Genomic_DNA"/>
</dbReference>